<dbReference type="PANTHER" id="PTHR44227">
    <property type="match status" value="1"/>
</dbReference>
<dbReference type="RefSeq" id="WP_117301493.1">
    <property type="nucleotide sequence ID" value="NZ_QVQT02000005.1"/>
</dbReference>
<dbReference type="PROSITE" id="PS50005">
    <property type="entry name" value="TPR"/>
    <property type="match status" value="2"/>
</dbReference>
<dbReference type="GO" id="GO:0030968">
    <property type="term" value="P:endoplasmic reticulum unfolded protein response"/>
    <property type="evidence" value="ECO:0007669"/>
    <property type="project" value="TreeGrafter"/>
</dbReference>
<organism evidence="6 7">
    <name type="scientific">Paracidobacterium acidisoli</name>
    <dbReference type="NCBI Taxonomy" id="2303751"/>
    <lineage>
        <taxon>Bacteria</taxon>
        <taxon>Pseudomonadati</taxon>
        <taxon>Acidobacteriota</taxon>
        <taxon>Terriglobia</taxon>
        <taxon>Terriglobales</taxon>
        <taxon>Acidobacteriaceae</taxon>
        <taxon>Paracidobacterium</taxon>
    </lineage>
</organism>
<dbReference type="SUPFAM" id="SSF48452">
    <property type="entry name" value="TPR-like"/>
    <property type="match status" value="2"/>
</dbReference>
<feature type="region of interest" description="Disordered" evidence="4">
    <location>
        <begin position="500"/>
        <end position="520"/>
    </location>
</feature>
<dbReference type="Pfam" id="PF14559">
    <property type="entry name" value="TPR_19"/>
    <property type="match status" value="2"/>
</dbReference>
<dbReference type="Proteomes" id="UP000264702">
    <property type="component" value="Unassembled WGS sequence"/>
</dbReference>
<dbReference type="InterPro" id="IPR052346">
    <property type="entry name" value="O-mannosyl-transferase_TMTC"/>
</dbReference>
<dbReference type="AlphaFoldDB" id="A0A372ILE8"/>
<sequence length="520" mass="57492">MIVFTRQAGYFLLISVLLCSASPSFAQADPVQQGVQLFRQGDYEDALHAFQAAKRAQPNNASLENLIGITETQLGHIENANKAYEAASRLNPKLADPHKNLAFNYLRAGQYLPAEQQLKSALALDRNDPAIHYYFVLVYLSTEQDRGVVSHLLAAEPFLKNDPQAAASAAKACLRSGVPDQAKQLIDLLENGSGFSIEQEYDLAKAFSDKGMYLDSAQRFRSVLKAHPESWESRYNLAISLSKANQTEEAIHILASLEAEHTKDVNVLSMVASAAESAGNSALALKALEDAIVVEPHSPDRYLDCTHLLMDLNRYDEAAEWTQRGIAQLSDPYPLTIRLGAIEMMRGNHDKAAADYQVAIQRHPEIALGYVALAQAYMKDGKDQEALVVLTDGRGKVPPDFALEYVFGLVSARVGKQAQAIDALVRAAQLNPQIVEPHYQLGVIFLQQEQLKKAQEEFESAIRIDPTHAEAYFQLSRVYARLGDRQKAQAMGVRAHELAQTQQEEAIKEEKSRLSTLPPQ</sequence>
<accession>A0A372ILE8</accession>
<protein>
    <submittedName>
        <fullName evidence="6">Tetratricopeptide repeat protein</fullName>
    </submittedName>
</protein>
<dbReference type="PANTHER" id="PTHR44227:SF3">
    <property type="entry name" value="PROTEIN O-MANNOSYL-TRANSFERASE TMTC4"/>
    <property type="match status" value="1"/>
</dbReference>
<evidence type="ECO:0000256" key="4">
    <source>
        <dbReference type="SAM" id="MobiDB-lite"/>
    </source>
</evidence>
<evidence type="ECO:0000313" key="7">
    <source>
        <dbReference type="Proteomes" id="UP000264702"/>
    </source>
</evidence>
<dbReference type="InterPro" id="IPR011990">
    <property type="entry name" value="TPR-like_helical_dom_sf"/>
</dbReference>
<evidence type="ECO:0000313" key="6">
    <source>
        <dbReference type="EMBL" id="RFU15770.1"/>
    </source>
</evidence>
<feature type="chain" id="PRO_5016763920" evidence="5">
    <location>
        <begin position="29"/>
        <end position="520"/>
    </location>
</feature>
<comment type="caution">
    <text evidence="6">The sequence shown here is derived from an EMBL/GenBank/DDBJ whole genome shotgun (WGS) entry which is preliminary data.</text>
</comment>
<dbReference type="SMART" id="SM00028">
    <property type="entry name" value="TPR"/>
    <property type="match status" value="12"/>
</dbReference>
<evidence type="ECO:0000256" key="1">
    <source>
        <dbReference type="ARBA" id="ARBA00022737"/>
    </source>
</evidence>
<evidence type="ECO:0000256" key="2">
    <source>
        <dbReference type="ARBA" id="ARBA00022803"/>
    </source>
</evidence>
<dbReference type="PROSITE" id="PS50293">
    <property type="entry name" value="TPR_REGION"/>
    <property type="match status" value="1"/>
</dbReference>
<dbReference type="OrthoDB" id="116599at2"/>
<keyword evidence="5" id="KW-0732">Signal</keyword>
<name>A0A372ILE8_9BACT</name>
<feature type="signal peptide" evidence="5">
    <location>
        <begin position="1"/>
        <end position="28"/>
    </location>
</feature>
<dbReference type="Pfam" id="PF13432">
    <property type="entry name" value="TPR_16"/>
    <property type="match status" value="2"/>
</dbReference>
<evidence type="ECO:0000256" key="5">
    <source>
        <dbReference type="SAM" id="SignalP"/>
    </source>
</evidence>
<feature type="repeat" description="TPR" evidence="3">
    <location>
        <begin position="27"/>
        <end position="60"/>
    </location>
</feature>
<dbReference type="Gene3D" id="1.25.40.10">
    <property type="entry name" value="Tetratricopeptide repeat domain"/>
    <property type="match status" value="3"/>
</dbReference>
<feature type="repeat" description="TPR" evidence="3">
    <location>
        <begin position="435"/>
        <end position="468"/>
    </location>
</feature>
<keyword evidence="7" id="KW-1185">Reference proteome</keyword>
<keyword evidence="1" id="KW-0677">Repeat</keyword>
<evidence type="ECO:0000256" key="3">
    <source>
        <dbReference type="PROSITE-ProRule" id="PRU00339"/>
    </source>
</evidence>
<dbReference type="InterPro" id="IPR019734">
    <property type="entry name" value="TPR_rpt"/>
</dbReference>
<gene>
    <name evidence="6" type="ORF">D0Y96_15090</name>
</gene>
<keyword evidence="2 3" id="KW-0802">TPR repeat</keyword>
<dbReference type="GO" id="GO:0035269">
    <property type="term" value="P:protein O-linked glycosylation via mannose"/>
    <property type="evidence" value="ECO:0007669"/>
    <property type="project" value="TreeGrafter"/>
</dbReference>
<dbReference type="GO" id="GO:0000030">
    <property type="term" value="F:mannosyltransferase activity"/>
    <property type="evidence" value="ECO:0007669"/>
    <property type="project" value="TreeGrafter"/>
</dbReference>
<dbReference type="EMBL" id="QVQT01000005">
    <property type="protein sequence ID" value="RFU15770.1"/>
    <property type="molecule type" value="Genomic_DNA"/>
</dbReference>
<reference evidence="6 7" key="1">
    <citation type="submission" date="2018-08" db="EMBL/GenBank/DDBJ databases">
        <title>Acidipila sp. 4G-K13, an acidobacterium isolated from forest soil.</title>
        <authorList>
            <person name="Gao Z.-H."/>
            <person name="Qiu L.-H."/>
        </authorList>
    </citation>
    <scope>NUCLEOTIDE SEQUENCE [LARGE SCALE GENOMIC DNA]</scope>
    <source>
        <strain evidence="6 7">4G-K13</strain>
    </source>
</reference>
<proteinExistence type="predicted"/>